<gene>
    <name evidence="2" type="ORF">BCF53_101244</name>
</gene>
<feature type="signal peptide" evidence="1">
    <location>
        <begin position="1"/>
        <end position="21"/>
    </location>
</feature>
<keyword evidence="1" id="KW-0732">Signal</keyword>
<keyword evidence="3" id="KW-1185">Reference proteome</keyword>
<reference evidence="2 3" key="1">
    <citation type="submission" date="2019-03" db="EMBL/GenBank/DDBJ databases">
        <title>Genomic Encyclopedia of Archaeal and Bacterial Type Strains, Phase II (KMG-II): from individual species to whole genera.</title>
        <authorList>
            <person name="Goeker M."/>
        </authorList>
    </citation>
    <scope>NUCLEOTIDE SEQUENCE [LARGE SCALE GENOMIC DNA]</scope>
    <source>
        <strain evidence="2 3">DSM 15388</strain>
    </source>
</reference>
<sequence length="222" mass="24950">MCIKNLVAASVICLSANVANAFDIEPFIGWDVTRDPAVGISEYSYTNGSDEQLVAGDGFGLLIGSEFLRIGDFAFDARIGAQFKSMDATDTDGYDISDAYYFFPVFLNLNYDITRRWSVAGGASILLYPTFWRQYDGEDAFVKADTSYGFNAELRFLAIPASLDRDLEAYYVLRYIHNDVDYTKVEESDGTYDFDEYNDDFDAGLSATDEIRAIQFGLKLRF</sequence>
<comment type="caution">
    <text evidence="2">The sequence shown here is derived from an EMBL/GenBank/DDBJ whole genome shotgun (WGS) entry which is preliminary data.</text>
</comment>
<name>A0A4R3IBP5_9GAMM</name>
<accession>A0A4R3IBP5</accession>
<organism evidence="2 3">
    <name type="scientific">Reinekea marinisedimentorum</name>
    <dbReference type="NCBI Taxonomy" id="230495"/>
    <lineage>
        <taxon>Bacteria</taxon>
        <taxon>Pseudomonadati</taxon>
        <taxon>Pseudomonadota</taxon>
        <taxon>Gammaproteobacteria</taxon>
        <taxon>Oceanospirillales</taxon>
        <taxon>Saccharospirillaceae</taxon>
        <taxon>Reinekea</taxon>
    </lineage>
</organism>
<proteinExistence type="predicted"/>
<evidence type="ECO:0000313" key="2">
    <source>
        <dbReference type="EMBL" id="TCS43901.1"/>
    </source>
</evidence>
<evidence type="ECO:0000313" key="3">
    <source>
        <dbReference type="Proteomes" id="UP000295793"/>
    </source>
</evidence>
<evidence type="ECO:0000256" key="1">
    <source>
        <dbReference type="SAM" id="SignalP"/>
    </source>
</evidence>
<dbReference type="EMBL" id="SLZR01000001">
    <property type="protein sequence ID" value="TCS43901.1"/>
    <property type="molecule type" value="Genomic_DNA"/>
</dbReference>
<protein>
    <recommendedName>
        <fullName evidence="4">Outer membrane protein with beta-barrel domain</fullName>
    </recommendedName>
</protein>
<dbReference type="RefSeq" id="WP_132699051.1">
    <property type="nucleotide sequence ID" value="NZ_SLZR01000001.1"/>
</dbReference>
<evidence type="ECO:0008006" key="4">
    <source>
        <dbReference type="Google" id="ProtNLM"/>
    </source>
</evidence>
<feature type="chain" id="PRO_5020893484" description="Outer membrane protein with beta-barrel domain" evidence="1">
    <location>
        <begin position="22"/>
        <end position="222"/>
    </location>
</feature>
<dbReference type="Proteomes" id="UP000295793">
    <property type="component" value="Unassembled WGS sequence"/>
</dbReference>
<dbReference type="AlphaFoldDB" id="A0A4R3IBP5"/>